<sequence length="103" mass="10411">MQNLTPKNLAIFLFTAVMMLGGGAALAASSDASSQNSGTGLDNQSGSEGAKQNLPPNNVNNNKINNSGTDMSSGQSDSQGVCQGGNCPDNTTPSSNQSDTKTE</sequence>
<feature type="compositionally biased region" description="Low complexity" evidence="1">
    <location>
        <begin position="53"/>
        <end position="66"/>
    </location>
</feature>
<feature type="compositionally biased region" description="Polar residues" evidence="1">
    <location>
        <begin position="88"/>
        <end position="103"/>
    </location>
</feature>
<feature type="compositionally biased region" description="Low complexity" evidence="1">
    <location>
        <begin position="26"/>
        <end position="40"/>
    </location>
</feature>
<dbReference type="EMBL" id="SZPQ01000004">
    <property type="protein sequence ID" value="TKI07384.1"/>
    <property type="molecule type" value="Genomic_DNA"/>
</dbReference>
<evidence type="ECO:0000256" key="2">
    <source>
        <dbReference type="SAM" id="SignalP"/>
    </source>
</evidence>
<evidence type="ECO:0000313" key="4">
    <source>
        <dbReference type="Proteomes" id="UP000305202"/>
    </source>
</evidence>
<protein>
    <submittedName>
        <fullName evidence="3">Uncharacterized protein</fullName>
    </submittedName>
</protein>
<evidence type="ECO:0000313" key="3">
    <source>
        <dbReference type="EMBL" id="TKI07384.1"/>
    </source>
</evidence>
<dbReference type="Proteomes" id="UP000305202">
    <property type="component" value="Unassembled WGS sequence"/>
</dbReference>
<keyword evidence="2" id="KW-0732">Signal</keyword>
<keyword evidence="4" id="KW-1185">Reference proteome</keyword>
<dbReference type="Pfam" id="PF13985">
    <property type="entry name" value="YbgS"/>
    <property type="match status" value="1"/>
</dbReference>
<comment type="caution">
    <text evidence="3">The sequence shown here is derived from an EMBL/GenBank/DDBJ whole genome shotgun (WGS) entry which is preliminary data.</text>
</comment>
<reference evidence="3 4" key="1">
    <citation type="submission" date="2019-04" db="EMBL/GenBank/DDBJ databases">
        <authorList>
            <person name="Li M."/>
            <person name="Gao C."/>
        </authorList>
    </citation>
    <scope>NUCLEOTIDE SEQUENCE [LARGE SCALE GENOMIC DNA]</scope>
    <source>
        <strain evidence="3 4">BGMRC 2031</strain>
    </source>
</reference>
<feature type="region of interest" description="Disordered" evidence="1">
    <location>
        <begin position="26"/>
        <end position="103"/>
    </location>
</feature>
<feature type="compositionally biased region" description="Polar residues" evidence="1">
    <location>
        <begin position="67"/>
        <end position="81"/>
    </location>
</feature>
<feature type="chain" id="PRO_5046681780" evidence="2">
    <location>
        <begin position="28"/>
        <end position="103"/>
    </location>
</feature>
<name>A0ABY2SN71_9HYPH</name>
<accession>A0ABY2SN71</accession>
<evidence type="ECO:0000256" key="1">
    <source>
        <dbReference type="SAM" id="MobiDB-lite"/>
    </source>
</evidence>
<dbReference type="InterPro" id="IPR020363">
    <property type="entry name" value="Uncharacterised_YbgS"/>
</dbReference>
<organism evidence="3 4">
    <name type="scientific">Martelella alba</name>
    <dbReference type="NCBI Taxonomy" id="2590451"/>
    <lineage>
        <taxon>Bacteria</taxon>
        <taxon>Pseudomonadati</taxon>
        <taxon>Pseudomonadota</taxon>
        <taxon>Alphaproteobacteria</taxon>
        <taxon>Hyphomicrobiales</taxon>
        <taxon>Aurantimonadaceae</taxon>
        <taxon>Martelella</taxon>
    </lineage>
</organism>
<gene>
    <name evidence="3" type="ORF">FCN80_05690</name>
</gene>
<proteinExistence type="predicted"/>
<feature type="signal peptide" evidence="2">
    <location>
        <begin position="1"/>
        <end position="27"/>
    </location>
</feature>
<dbReference type="RefSeq" id="WP_136988935.1">
    <property type="nucleotide sequence ID" value="NZ_SZPQ01000004.1"/>
</dbReference>